<evidence type="ECO:0000313" key="3">
    <source>
        <dbReference type="EMBL" id="ANN21725.1"/>
    </source>
</evidence>
<keyword evidence="2" id="KW-0812">Transmembrane</keyword>
<dbReference type="STRING" id="31958.SD37_12460"/>
<keyword evidence="2" id="KW-1133">Transmembrane helix</keyword>
<accession>A0A193CBP0</accession>
<evidence type="ECO:0000256" key="2">
    <source>
        <dbReference type="SAM" id="Phobius"/>
    </source>
</evidence>
<sequence>MFSFGASLGIGAAGTVDRFGVAQIRECHRSPVRLWMIHVCEAEVTWDRKTPGRPQVTSSTIGSVADLSGEVNVVSYKSVGRYGLLHYNIVPVDRPRSLFSTGWWFFFVIVGTIPSYILGWFAGKGIDRLLPEPTENPKDWRGVRRRTTPGMNGRRRKRGRR</sequence>
<dbReference type="AlphaFoldDB" id="A0A193CBP0"/>
<keyword evidence="2" id="KW-0472">Membrane</keyword>
<reference evidence="3 4" key="1">
    <citation type="journal article" date="2015" name="Genome Announc.">
        <title>Draft Genome Sequence of Norvancomycin-Producing Strain Amycolatopsis orientalis CPCC200066.</title>
        <authorList>
            <person name="Lei X."/>
            <person name="Yuan F."/>
            <person name="Shi Y."/>
            <person name="Li X."/>
            <person name="Wang L."/>
            <person name="Hong B."/>
        </authorList>
    </citation>
    <scope>NUCLEOTIDE SEQUENCE [LARGE SCALE GENOMIC DNA]</scope>
    <source>
        <strain evidence="3 4">B-37</strain>
    </source>
</reference>
<name>A0A193CBP0_AMYOR</name>
<dbReference type="EMBL" id="CP016174">
    <property type="protein sequence ID" value="ANN21725.1"/>
    <property type="molecule type" value="Genomic_DNA"/>
</dbReference>
<dbReference type="Proteomes" id="UP000093695">
    <property type="component" value="Chromosome"/>
</dbReference>
<feature type="region of interest" description="Disordered" evidence="1">
    <location>
        <begin position="136"/>
        <end position="161"/>
    </location>
</feature>
<evidence type="ECO:0000313" key="4">
    <source>
        <dbReference type="Proteomes" id="UP000093695"/>
    </source>
</evidence>
<organism evidence="3 4">
    <name type="scientific">Amycolatopsis orientalis</name>
    <name type="common">Nocardia orientalis</name>
    <dbReference type="NCBI Taxonomy" id="31958"/>
    <lineage>
        <taxon>Bacteria</taxon>
        <taxon>Bacillati</taxon>
        <taxon>Actinomycetota</taxon>
        <taxon>Actinomycetes</taxon>
        <taxon>Pseudonocardiales</taxon>
        <taxon>Pseudonocardiaceae</taxon>
        <taxon>Amycolatopsis</taxon>
    </lineage>
</organism>
<evidence type="ECO:0000256" key="1">
    <source>
        <dbReference type="SAM" id="MobiDB-lite"/>
    </source>
</evidence>
<gene>
    <name evidence="3" type="ORF">SD37_12460</name>
</gene>
<proteinExistence type="predicted"/>
<feature type="compositionally biased region" description="Basic residues" evidence="1">
    <location>
        <begin position="143"/>
        <end position="161"/>
    </location>
</feature>
<dbReference type="KEGG" id="aori:SD37_12460"/>
<feature type="transmembrane region" description="Helical" evidence="2">
    <location>
        <begin position="103"/>
        <end position="122"/>
    </location>
</feature>
<keyword evidence="4" id="KW-1185">Reference proteome</keyword>
<protein>
    <submittedName>
        <fullName evidence="3">Uncharacterized protein</fullName>
    </submittedName>
</protein>